<proteinExistence type="inferred from homology"/>
<dbReference type="Gene3D" id="6.20.250.60">
    <property type="match status" value="1"/>
</dbReference>
<reference evidence="3" key="2">
    <citation type="submission" date="2014-07" db="EMBL/GenBank/DDBJ databases">
        <authorList>
            <person name="Hull J."/>
        </authorList>
    </citation>
    <scope>NUCLEOTIDE SEQUENCE</scope>
</reference>
<accession>A0A0A9XKH3</accession>
<dbReference type="Pfam" id="PF04739">
    <property type="entry name" value="AMPKBI"/>
    <property type="match status" value="1"/>
</dbReference>
<dbReference type="SUPFAM" id="SSF160219">
    <property type="entry name" value="AMPKBI-like"/>
    <property type="match status" value="1"/>
</dbReference>
<organism evidence="3">
    <name type="scientific">Lygus hesperus</name>
    <name type="common">Western plant bug</name>
    <dbReference type="NCBI Taxonomy" id="30085"/>
    <lineage>
        <taxon>Eukaryota</taxon>
        <taxon>Metazoa</taxon>
        <taxon>Ecdysozoa</taxon>
        <taxon>Arthropoda</taxon>
        <taxon>Hexapoda</taxon>
        <taxon>Insecta</taxon>
        <taxon>Pterygota</taxon>
        <taxon>Neoptera</taxon>
        <taxon>Paraneoptera</taxon>
        <taxon>Hemiptera</taxon>
        <taxon>Heteroptera</taxon>
        <taxon>Panheteroptera</taxon>
        <taxon>Cimicomorpha</taxon>
        <taxon>Miridae</taxon>
        <taxon>Mirini</taxon>
        <taxon>Lygus</taxon>
    </lineage>
</organism>
<reference evidence="3" key="1">
    <citation type="journal article" date="2014" name="PLoS ONE">
        <title>Transcriptome-Based Identification of ABC Transporters in the Western Tarnished Plant Bug Lygus hesperus.</title>
        <authorList>
            <person name="Hull J.J."/>
            <person name="Chaney K."/>
            <person name="Geib S.M."/>
            <person name="Fabrick J.A."/>
            <person name="Brent C.S."/>
            <person name="Walsh D."/>
            <person name="Lavine L.C."/>
        </authorList>
    </citation>
    <scope>NUCLEOTIDE SEQUENCE</scope>
</reference>
<evidence type="ECO:0000256" key="1">
    <source>
        <dbReference type="ARBA" id="ARBA00010926"/>
    </source>
</evidence>
<evidence type="ECO:0000259" key="2">
    <source>
        <dbReference type="SMART" id="SM01010"/>
    </source>
</evidence>
<dbReference type="AlphaFoldDB" id="A0A0A9XKH3"/>
<dbReference type="GO" id="GO:0005737">
    <property type="term" value="C:cytoplasm"/>
    <property type="evidence" value="ECO:0007669"/>
    <property type="project" value="UniProtKB-ARBA"/>
</dbReference>
<dbReference type="EMBL" id="GBHO01023125">
    <property type="protein sequence ID" value="JAG20479.1"/>
    <property type="molecule type" value="Transcribed_RNA"/>
</dbReference>
<gene>
    <name evidence="3" type="primary">KINB2</name>
    <name evidence="3" type="ORF">CM83_5914</name>
</gene>
<dbReference type="GO" id="GO:0016301">
    <property type="term" value="F:kinase activity"/>
    <property type="evidence" value="ECO:0007669"/>
    <property type="project" value="UniProtKB-KW"/>
</dbReference>
<keyword evidence="3" id="KW-0418">Kinase</keyword>
<comment type="similarity">
    <text evidence="1">Belongs to the 5'-AMP-activated protein kinase beta subunit family.</text>
</comment>
<name>A0A0A9XKH3_LYGHE</name>
<feature type="domain" description="Association with the SNF1 complex (ASC)" evidence="2">
    <location>
        <begin position="54"/>
        <end position="149"/>
    </location>
</feature>
<sequence length="163" mass="18432">MPVHLRYTPLNTPPTFFRADKPAYVSGVAMNSMSNLNNTPQCTQPLAYCTGPFTDTLSSNYSNFYQDTSNNNINVNDTTTQTVLRPITEFSNYNDFLYSHTVDSADELPIPLSVTINHVYFQRREDHAVLGVTTRYCNKFTTVVYYTHLPRTYVATTSTAVMA</sequence>
<protein>
    <submittedName>
        <fullName evidence="3">SNF1-related protein kinase regulatory subunit beta-2</fullName>
    </submittedName>
</protein>
<dbReference type="SMART" id="SM01010">
    <property type="entry name" value="AMPKBI"/>
    <property type="match status" value="1"/>
</dbReference>
<keyword evidence="3" id="KW-0808">Transferase</keyword>
<dbReference type="InterPro" id="IPR037256">
    <property type="entry name" value="ASC_dom_sf"/>
</dbReference>
<evidence type="ECO:0000313" key="3">
    <source>
        <dbReference type="EMBL" id="JAG20479.1"/>
    </source>
</evidence>
<dbReference type="InterPro" id="IPR006828">
    <property type="entry name" value="ASC_dom"/>
</dbReference>